<dbReference type="SUPFAM" id="SSF75217">
    <property type="entry name" value="alpha/beta knot"/>
    <property type="match status" value="1"/>
</dbReference>
<dbReference type="Gene3D" id="1.10.8.590">
    <property type="match status" value="1"/>
</dbReference>
<comment type="subcellular location">
    <subcellularLocation>
        <location evidence="5">Cytoplasm</location>
    </subcellularLocation>
</comment>
<gene>
    <name evidence="5" type="primary">trmJ</name>
    <name evidence="7" type="ORF">DESAM_20462</name>
</gene>
<dbReference type="GO" id="GO:0160206">
    <property type="term" value="F:tRNA (cytidine(32)/uridine(32)-2'-O)-methyltransferase activity"/>
    <property type="evidence" value="ECO:0007669"/>
    <property type="project" value="UniProtKB-EC"/>
</dbReference>
<evidence type="ECO:0000256" key="1">
    <source>
        <dbReference type="ARBA" id="ARBA00007228"/>
    </source>
</evidence>
<dbReference type="InterPro" id="IPR029026">
    <property type="entry name" value="tRNA_m1G_MTases_N"/>
</dbReference>
<evidence type="ECO:0000256" key="5">
    <source>
        <dbReference type="RuleBase" id="RU362024"/>
    </source>
</evidence>
<dbReference type="KEGG" id="dhy:DESAM_20462"/>
<feature type="domain" description="tRNA/rRNA methyltransferase SpoU type" evidence="6">
    <location>
        <begin position="5"/>
        <end position="156"/>
    </location>
</feature>
<dbReference type="CDD" id="cd18093">
    <property type="entry name" value="SpoU-like_TrmJ"/>
    <property type="match status" value="1"/>
</dbReference>
<dbReference type="Gene3D" id="3.40.1280.10">
    <property type="match status" value="1"/>
</dbReference>
<reference evidence="7 8" key="1">
    <citation type="submission" date="2012-10" db="EMBL/GenBank/DDBJ databases">
        <authorList>
            <person name="Genoscope - CEA"/>
        </authorList>
    </citation>
    <scope>NUCLEOTIDE SEQUENCE [LARGE SCALE GENOMIC DNA]</scope>
    <source>
        <strain evidence="8">AM13 / DSM 14728</strain>
    </source>
</reference>
<evidence type="ECO:0000256" key="3">
    <source>
        <dbReference type="ARBA" id="ARBA00022679"/>
    </source>
</evidence>
<protein>
    <recommendedName>
        <fullName evidence="5">tRNA (cytidine/uridine-2'-O-)-methyltransferase TrmJ</fullName>
        <ecNumber evidence="5">2.1.1.200</ecNumber>
    </recommendedName>
    <alternativeName>
        <fullName evidence="5">tRNA (cytidine(32)/uridine(32)-2'-O)-methyltransferase</fullName>
    </alternativeName>
    <alternativeName>
        <fullName evidence="5">tRNA Cm32/Um32 methyltransferase</fullName>
    </alternativeName>
</protein>
<comment type="subunit">
    <text evidence="5">Homodimer.</text>
</comment>
<comment type="catalytic activity">
    <reaction evidence="5">
        <text>uridine(32) in tRNA + S-adenosyl-L-methionine = 2'-O-methyluridine(32) in tRNA + S-adenosyl-L-homocysteine + H(+)</text>
        <dbReference type="Rhea" id="RHEA:42936"/>
        <dbReference type="Rhea" id="RHEA-COMP:10107"/>
        <dbReference type="Rhea" id="RHEA-COMP:10290"/>
        <dbReference type="ChEBI" id="CHEBI:15378"/>
        <dbReference type="ChEBI" id="CHEBI:57856"/>
        <dbReference type="ChEBI" id="CHEBI:59789"/>
        <dbReference type="ChEBI" id="CHEBI:65315"/>
        <dbReference type="ChEBI" id="CHEBI:74478"/>
        <dbReference type="EC" id="2.1.1.200"/>
    </reaction>
</comment>
<dbReference type="HOGENOM" id="CLU_056931_0_1_7"/>
<keyword evidence="8" id="KW-1185">Reference proteome</keyword>
<dbReference type="NCBIfam" id="TIGR00050">
    <property type="entry name" value="rRNA_methyl_1"/>
    <property type="match status" value="1"/>
</dbReference>
<keyword evidence="3 7" id="KW-0808">Transferase</keyword>
<evidence type="ECO:0000259" key="6">
    <source>
        <dbReference type="Pfam" id="PF00588"/>
    </source>
</evidence>
<keyword evidence="5" id="KW-0963">Cytoplasm</keyword>
<proteinExistence type="inferred from homology"/>
<dbReference type="GO" id="GO:0002128">
    <property type="term" value="P:tRNA nucleoside ribose methylation"/>
    <property type="evidence" value="ECO:0007669"/>
    <property type="project" value="TreeGrafter"/>
</dbReference>
<dbReference type="PANTHER" id="PTHR42786">
    <property type="entry name" value="TRNA/RRNA METHYLTRANSFERASE"/>
    <property type="match status" value="1"/>
</dbReference>
<dbReference type="eggNOG" id="COG0565">
    <property type="taxonomic scope" value="Bacteria"/>
</dbReference>
<dbReference type="InterPro" id="IPR004384">
    <property type="entry name" value="RNA_MeTrfase_TrmJ/LasT"/>
</dbReference>
<dbReference type="AlphaFoldDB" id="L0R7N2"/>
<dbReference type="EMBL" id="FO203522">
    <property type="protein sequence ID" value="CCO22749.1"/>
    <property type="molecule type" value="Genomic_DNA"/>
</dbReference>
<dbReference type="EC" id="2.1.1.200" evidence="5"/>
<sequence length="246" mass="27177">MLSNLSIVLFGTKYPENIGSSARAMTNMGCSNLALVNPASWDMEKAMPLATVKGRDVVEKAVMADNLSEALKGHAKVYGTTARTGGWRKGVLTPASAAPLIIEQLRAGEKVAVVFGPEDRGLTNDETQLCSRLINIPTSSDNSSLNLSQAVLIILYECFRNSLDKPYTPAGPPDERSTSFEEQEILAANLQETLLEIDFLKADNSDYWMMPVRRFLSRFDLKRNEFNLLMGICRQIKWIAGKADKN</sequence>
<dbReference type="PIRSF" id="PIRSF004808">
    <property type="entry name" value="LasT"/>
    <property type="match status" value="1"/>
</dbReference>
<comment type="catalytic activity">
    <reaction evidence="5">
        <text>cytidine(32) in tRNA + S-adenosyl-L-methionine = 2'-O-methylcytidine(32) in tRNA + S-adenosyl-L-homocysteine + H(+)</text>
        <dbReference type="Rhea" id="RHEA:42932"/>
        <dbReference type="Rhea" id="RHEA-COMP:10288"/>
        <dbReference type="Rhea" id="RHEA-COMP:10289"/>
        <dbReference type="ChEBI" id="CHEBI:15378"/>
        <dbReference type="ChEBI" id="CHEBI:57856"/>
        <dbReference type="ChEBI" id="CHEBI:59789"/>
        <dbReference type="ChEBI" id="CHEBI:74495"/>
        <dbReference type="ChEBI" id="CHEBI:82748"/>
        <dbReference type="EC" id="2.1.1.200"/>
    </reaction>
</comment>
<dbReference type="Pfam" id="PF00588">
    <property type="entry name" value="SpoU_methylase"/>
    <property type="match status" value="1"/>
</dbReference>
<dbReference type="InterPro" id="IPR029028">
    <property type="entry name" value="Alpha/beta_knot_MTases"/>
</dbReference>
<evidence type="ECO:0000313" key="8">
    <source>
        <dbReference type="Proteomes" id="UP000010808"/>
    </source>
</evidence>
<dbReference type="STRING" id="1121451.DESAM_20462"/>
<dbReference type="GO" id="GO:0106339">
    <property type="term" value="F:tRNA (cytidine(32)-2'-O)-methyltransferase activity"/>
    <property type="evidence" value="ECO:0007669"/>
    <property type="project" value="RHEA"/>
</dbReference>
<dbReference type="OrthoDB" id="9806346at2"/>
<evidence type="ECO:0000256" key="4">
    <source>
        <dbReference type="ARBA" id="ARBA00022691"/>
    </source>
</evidence>
<dbReference type="PANTHER" id="PTHR42786:SF2">
    <property type="entry name" value="TRNA (CYTIDINE_URIDINE-2'-O-)-METHYLTRANSFERASE TRMJ"/>
    <property type="match status" value="1"/>
</dbReference>
<dbReference type="PATRIC" id="fig|1121451.3.peg.725"/>
<dbReference type="Proteomes" id="UP000010808">
    <property type="component" value="Chromosome"/>
</dbReference>
<dbReference type="RefSeq" id="WP_015335357.1">
    <property type="nucleotide sequence ID" value="NC_020055.1"/>
</dbReference>
<organism evidence="7 8">
    <name type="scientific">Maridesulfovibrio hydrothermalis AM13 = DSM 14728</name>
    <dbReference type="NCBI Taxonomy" id="1121451"/>
    <lineage>
        <taxon>Bacteria</taxon>
        <taxon>Pseudomonadati</taxon>
        <taxon>Thermodesulfobacteriota</taxon>
        <taxon>Desulfovibrionia</taxon>
        <taxon>Desulfovibrionales</taxon>
        <taxon>Desulfovibrionaceae</taxon>
        <taxon>Maridesulfovibrio</taxon>
    </lineage>
</organism>
<dbReference type="InterPro" id="IPR001537">
    <property type="entry name" value="SpoU_MeTrfase"/>
</dbReference>
<comment type="function">
    <text evidence="5">Catalyzes the formation of 2'O-methylated cytidine (Cm32) or 2'O-methylated uridine (Um32) at position 32 in tRNA.</text>
</comment>
<dbReference type="GO" id="GO:0005829">
    <property type="term" value="C:cytosol"/>
    <property type="evidence" value="ECO:0007669"/>
    <property type="project" value="TreeGrafter"/>
</dbReference>
<name>L0R7N2_9BACT</name>
<keyword evidence="4 5" id="KW-0949">S-adenosyl-L-methionine</keyword>
<keyword evidence="5" id="KW-0819">tRNA processing</keyword>
<dbReference type="GO" id="GO:0003723">
    <property type="term" value="F:RNA binding"/>
    <property type="evidence" value="ECO:0007669"/>
    <property type="project" value="InterPro"/>
</dbReference>
<comment type="similarity">
    <text evidence="1">Belongs to the class IV-like SAM-binding methyltransferase superfamily. RNA methyltransferase TrmH family.</text>
</comment>
<evidence type="ECO:0000256" key="2">
    <source>
        <dbReference type="ARBA" id="ARBA00022603"/>
    </source>
</evidence>
<accession>L0R7N2</accession>
<evidence type="ECO:0000313" key="7">
    <source>
        <dbReference type="EMBL" id="CCO22749.1"/>
    </source>
</evidence>
<keyword evidence="2 5" id="KW-0489">Methyltransferase</keyword>